<sequence>MGTTFWIKRFLTVLVGAFVIIGTVQMLKGHDLLYSVTQAAIWGVITATVFAVGRIYQSRRGQHCAICKDTPEMQRLDRGGDA</sequence>
<dbReference type="RefSeq" id="WP_136257900.1">
    <property type="nucleotide sequence ID" value="NZ_MWIO01000017.1"/>
</dbReference>
<dbReference type="EMBL" id="MWIO01000017">
    <property type="protein sequence ID" value="THD08302.1"/>
    <property type="molecule type" value="Genomic_DNA"/>
</dbReference>
<dbReference type="AlphaFoldDB" id="A0A4S3KHV4"/>
<evidence type="ECO:0000256" key="1">
    <source>
        <dbReference type="SAM" id="Phobius"/>
    </source>
</evidence>
<comment type="caution">
    <text evidence="2">The sequence shown here is derived from an EMBL/GenBank/DDBJ whole genome shotgun (WGS) entry which is preliminary data.</text>
</comment>
<keyword evidence="1" id="KW-0812">Transmembrane</keyword>
<proteinExistence type="predicted"/>
<keyword evidence="1" id="KW-0472">Membrane</keyword>
<evidence type="ECO:0000313" key="2">
    <source>
        <dbReference type="EMBL" id="THD08302.1"/>
    </source>
</evidence>
<organism evidence="2 3">
    <name type="scientific">Rhodanobacter lindaniclasticus</name>
    <dbReference type="NCBI Taxonomy" id="75310"/>
    <lineage>
        <taxon>Bacteria</taxon>
        <taxon>Pseudomonadati</taxon>
        <taxon>Pseudomonadota</taxon>
        <taxon>Gammaproteobacteria</taxon>
        <taxon>Lysobacterales</taxon>
        <taxon>Rhodanobacteraceae</taxon>
        <taxon>Rhodanobacter</taxon>
    </lineage>
</organism>
<name>A0A4S3KHV4_9GAMM</name>
<dbReference type="Proteomes" id="UP000306317">
    <property type="component" value="Unassembled WGS sequence"/>
</dbReference>
<feature type="transmembrane region" description="Helical" evidence="1">
    <location>
        <begin position="36"/>
        <end position="56"/>
    </location>
</feature>
<accession>A0A4S3KHV4</accession>
<keyword evidence="3" id="KW-1185">Reference proteome</keyword>
<gene>
    <name evidence="2" type="ORF">B1991_06485</name>
</gene>
<evidence type="ECO:0000313" key="3">
    <source>
        <dbReference type="Proteomes" id="UP000306317"/>
    </source>
</evidence>
<protein>
    <submittedName>
        <fullName evidence="2">Uncharacterized protein</fullName>
    </submittedName>
</protein>
<keyword evidence="1" id="KW-1133">Transmembrane helix</keyword>
<dbReference type="OrthoDB" id="8778884at2"/>
<reference evidence="2 3" key="1">
    <citation type="submission" date="2017-02" db="EMBL/GenBank/DDBJ databases">
        <title>Whole genome sequencing of Rhodanobacter lindaniclasticus DSM 17932.</title>
        <authorList>
            <person name="Kumar S."/>
            <person name="Patil P."/>
            <person name="Patil P.B."/>
        </authorList>
    </citation>
    <scope>NUCLEOTIDE SEQUENCE [LARGE SCALE GENOMIC DNA]</scope>
    <source>
        <strain evidence="2 3">DSM 17932</strain>
    </source>
</reference>